<evidence type="ECO:0000256" key="2">
    <source>
        <dbReference type="SAM" id="SignalP"/>
    </source>
</evidence>
<gene>
    <name evidence="4" type="ORF">A6F65_00916</name>
</gene>
<evidence type="ECO:0000256" key="1">
    <source>
        <dbReference type="ARBA" id="ARBA00022729"/>
    </source>
</evidence>
<sequence length="1187" mass="121323">MFIRRKGRHSINRNLRCSLLLGSGLVAMMPGLAAAQTTIDGAETSRVTIGDDDVLIVTETGSIVPDDIAVNVKDTTGEGVVIDNSGRIVSTNNRAINGFGNGRQIVTIFNRAGALIQGDNDAIRFQNGGDADSVITIDNAGTISSDNQAIEVRSMADGTQLIVTNREGGAISGGVGIQTNANTSAGGNNILPTTIDNFGTITGLSGEAISLGTRGEKVVNLHSGSTTIGGAGVAVAHYGKDAFTLGLYTDANITGSLLGSADGDAVDTLALLGDGSDDIYADIAEFERLSVRSGTWTVANDFTFTGGATLEGGMLVVDQTLTADTSVQSNAILGGSGTVDGVVTVENGGALYPGMDGTVGTITVGGLILQDGSQLYFDLGSPDDASASDRIQVNGDLTLDGDLFASDIGGFGEGVYRLIDFTGAVTDNGLDIISLPDGYNVEDGTIQVTADGQVNLIISLPATDIQFWDGSGAPGDGIISGGSGSWVNDDNSWANATGTRNGSWDSGFAVFTTVGGTVTVDDDITFSGMQFMVDGYVIADGTGALTITEEATSIRVDPDVTAEISADIGGEGGLFKQDTGTLILSGNNTYTGETNVADGELRLQGGSAIVDSGTVTLGGQALLTVTDDETFETLEGTGTASLLSDLSVGGAGADFVFGGMITGDGALVKEGSGVFTLTGQSDHTGDTLVNAGELRIDGSTASTVFVADGALLSGTGMTGGLDISGTLAPGNSIGTLMVDGDVTLNSGSIFEVEVDPQGNSDLLLASGTVNINGGEVQVLADGTDYARATQYQIIGADSVTGEFDGVSDNLAFLDSSLFYMDDAVLLRLVRNDVSFASVATDPNQVAVATALDAAPFTPLFDTLVNFDAASASQAFELLSGEGFAGTLALLNANAYEDRRPFVDRLSGPIVEGAGIWADASIMDSSVDATDGYAAGDSLRAAFSTGFEFGIGDFGKIGVGGFYGNNDFVFFGPDSQANVKTYGLFGYAGANVGTVALRTTGGYTWYEANYERRFLVTGLSDDLAGQEDGDGWQVYAEAALPLSIGNFSIEPFIGYAHVETNLDGLAENGGIASLTVDEASYQTDSLLGGVRVGGPLVQLARDTQLNLDFELTGQKLLDDNTRAVRTASFSTGGGPFTIGGAQPGDTLVDLKLGVTLPAMGGEFSAAGLGTFGDGYDSYGAKISMIWGF</sequence>
<reference evidence="4 5" key="1">
    <citation type="submission" date="2016-07" db="EMBL/GenBank/DDBJ databases">
        <title>Complete genome sequence of Altererythrobacter namhicola JCM 16345T, containing esterase-encoding genes.</title>
        <authorList>
            <person name="Cheng H."/>
            <person name="Wu Y.-H."/>
            <person name="Jian S.-L."/>
            <person name="Huo Y.-Y."/>
            <person name="Wang C.-S."/>
            <person name="Xu X.-W."/>
        </authorList>
    </citation>
    <scope>NUCLEOTIDE SEQUENCE [LARGE SCALE GENOMIC DNA]</scope>
    <source>
        <strain evidence="4 5">JCM 16345</strain>
    </source>
</reference>
<keyword evidence="5" id="KW-1185">Reference proteome</keyword>
<dbReference type="SUPFAM" id="SSF103515">
    <property type="entry name" value="Autotransporter"/>
    <property type="match status" value="1"/>
</dbReference>
<dbReference type="GO" id="GO:0008233">
    <property type="term" value="F:peptidase activity"/>
    <property type="evidence" value="ECO:0007669"/>
    <property type="project" value="UniProtKB-KW"/>
</dbReference>
<feature type="domain" description="Autotransporter" evidence="3">
    <location>
        <begin position="908"/>
        <end position="1187"/>
    </location>
</feature>
<evidence type="ECO:0000313" key="5">
    <source>
        <dbReference type="Proteomes" id="UP000092698"/>
    </source>
</evidence>
<dbReference type="InterPro" id="IPR036709">
    <property type="entry name" value="Autotransporte_beta_dom_sf"/>
</dbReference>
<dbReference type="SUPFAM" id="SSF51126">
    <property type="entry name" value="Pectin lyase-like"/>
    <property type="match status" value="3"/>
</dbReference>
<dbReference type="AlphaFoldDB" id="A0A1C7D6V7"/>
<evidence type="ECO:0000313" key="4">
    <source>
        <dbReference type="EMBL" id="ANU07226.1"/>
    </source>
</evidence>
<dbReference type="Pfam" id="PF12951">
    <property type="entry name" value="PATR"/>
    <property type="match status" value="3"/>
</dbReference>
<accession>A0A1C7D6V7</accession>
<dbReference type="GO" id="GO:0006508">
    <property type="term" value="P:proteolysis"/>
    <property type="evidence" value="ECO:0007669"/>
    <property type="project" value="UniProtKB-KW"/>
</dbReference>
<dbReference type="Proteomes" id="UP000092698">
    <property type="component" value="Chromosome"/>
</dbReference>
<keyword evidence="4" id="KW-0378">Hydrolase</keyword>
<keyword evidence="4" id="KW-0645">Protease</keyword>
<name>A0A1C7D6V7_9SPHN</name>
<dbReference type="InterPro" id="IPR011050">
    <property type="entry name" value="Pectin_lyase_fold/virulence"/>
</dbReference>
<evidence type="ECO:0000259" key="3">
    <source>
        <dbReference type="PROSITE" id="PS51208"/>
    </source>
</evidence>
<dbReference type="SMART" id="SM00869">
    <property type="entry name" value="Autotransporter"/>
    <property type="match status" value="1"/>
</dbReference>
<dbReference type="NCBIfam" id="TIGR02601">
    <property type="entry name" value="autotrns_rpt"/>
    <property type="match status" value="2"/>
</dbReference>
<organism evidence="4 5">
    <name type="scientific">Paraurantiacibacter namhicola</name>
    <dbReference type="NCBI Taxonomy" id="645517"/>
    <lineage>
        <taxon>Bacteria</taxon>
        <taxon>Pseudomonadati</taxon>
        <taxon>Pseudomonadota</taxon>
        <taxon>Alphaproteobacteria</taxon>
        <taxon>Sphingomonadales</taxon>
        <taxon>Erythrobacteraceae</taxon>
        <taxon>Paraurantiacibacter</taxon>
    </lineage>
</organism>
<feature type="chain" id="PRO_5008884335" evidence="2">
    <location>
        <begin position="36"/>
        <end position="1187"/>
    </location>
</feature>
<dbReference type="KEGG" id="anh:A6F65_00916"/>
<dbReference type="STRING" id="645517.A6F65_00916"/>
<dbReference type="RefSeq" id="WP_067786335.1">
    <property type="nucleotide sequence ID" value="NZ_CP016545.1"/>
</dbReference>
<keyword evidence="1 2" id="KW-0732">Signal</keyword>
<dbReference type="Gene3D" id="2.40.128.130">
    <property type="entry name" value="Autotransporter beta-domain"/>
    <property type="match status" value="1"/>
</dbReference>
<dbReference type="PATRIC" id="fig|645517.4.peg.909"/>
<dbReference type="PROSITE" id="PS51208">
    <property type="entry name" value="AUTOTRANSPORTER"/>
    <property type="match status" value="1"/>
</dbReference>
<dbReference type="InterPro" id="IPR005546">
    <property type="entry name" value="Autotransporte_beta"/>
</dbReference>
<protein>
    <submittedName>
        <fullName evidence="4">Extracellular serine protease</fullName>
        <ecNumber evidence="4">3.4.21.-</ecNumber>
    </submittedName>
</protein>
<dbReference type="EC" id="3.4.21.-" evidence="4"/>
<proteinExistence type="predicted"/>
<feature type="signal peptide" evidence="2">
    <location>
        <begin position="1"/>
        <end position="35"/>
    </location>
</feature>
<dbReference type="InterPro" id="IPR013425">
    <property type="entry name" value="Autotrns_rpt"/>
</dbReference>
<dbReference type="Pfam" id="PF03797">
    <property type="entry name" value="Autotransporter"/>
    <property type="match status" value="1"/>
</dbReference>
<dbReference type="EMBL" id="CP016545">
    <property type="protein sequence ID" value="ANU07226.1"/>
    <property type="molecule type" value="Genomic_DNA"/>
</dbReference>